<name>A0A9X2E5I5_9NOCA</name>
<dbReference type="Proteomes" id="UP001139157">
    <property type="component" value="Unassembled WGS sequence"/>
</dbReference>
<keyword evidence="2" id="KW-1185">Reference proteome</keyword>
<comment type="caution">
    <text evidence="1">The sequence shown here is derived from an EMBL/GenBank/DDBJ whole genome shotgun (WGS) entry which is preliminary data.</text>
</comment>
<accession>A0A9X2E5I5</accession>
<dbReference type="EMBL" id="JAMRXG010000001">
    <property type="protein sequence ID" value="MCM6771973.1"/>
    <property type="molecule type" value="Genomic_DNA"/>
</dbReference>
<protein>
    <submittedName>
        <fullName evidence="1">Uncharacterized protein</fullName>
    </submittedName>
</protein>
<evidence type="ECO:0000313" key="1">
    <source>
        <dbReference type="EMBL" id="MCM6771973.1"/>
    </source>
</evidence>
<gene>
    <name evidence="1" type="ORF">NDR86_00630</name>
</gene>
<dbReference type="Gene3D" id="3.40.1350.110">
    <property type="match status" value="1"/>
</dbReference>
<organism evidence="1 2">
    <name type="scientific">Nocardia pulmonis</name>
    <dbReference type="NCBI Taxonomy" id="2951408"/>
    <lineage>
        <taxon>Bacteria</taxon>
        <taxon>Bacillati</taxon>
        <taxon>Actinomycetota</taxon>
        <taxon>Actinomycetes</taxon>
        <taxon>Mycobacteriales</taxon>
        <taxon>Nocardiaceae</taxon>
        <taxon>Nocardia</taxon>
    </lineage>
</organism>
<proteinExistence type="predicted"/>
<dbReference type="AlphaFoldDB" id="A0A9X2E5I5"/>
<sequence>MAPEIRPAHRLPTRAGRAGRTAVPVRVRVVGTPSGADLDKLTGSVARAVGRQLRAAGAAAVERTSLGETRDVPPEDRIRIRLRAVEHDLSTGIGVRSPAAIAELEAERVRLLTELTTVLAGRLEDVRAQRKTGIGVRSPEALTQLEADERRASGELAAARLLAQQAAGLRPPPETLAIDWFEGHQGRGLSAEGPVGQRYYPGATPLPRAYPGIDLIEGGTRTPLTGIIRVGSKQLPLTPDSVRIEGGTLVQVKTVDNHPGAYARPGALRNQLIQKGIDLLAATESGTGRSQDVGGSAFRVEHTGPAERRILHIELRSEPTADHLAELEAVREYGSAKGIEVVYRWPKAPSLAVPGTTGVALGVAGTIGRELRREEQLERRGYAPVGAAAFAEEPWYVQLGSLFRLDWFESSVRAPGPVDIPVWRQHVRRTADAKKPGDTLRFLWQTPDRSRPIPSTRDIEVTYRKTPEGRWRVETIDDAPAGFTPPDLNAIVDPAVGDGTVAAMLSSEGA</sequence>
<reference evidence="1" key="1">
    <citation type="submission" date="2022-06" db="EMBL/GenBank/DDBJ databases">
        <title>Novel species in genus nocardia.</title>
        <authorList>
            <person name="Li F."/>
        </authorList>
    </citation>
    <scope>NUCLEOTIDE SEQUENCE</scope>
    <source>
        <strain evidence="1">CDC141</strain>
    </source>
</reference>
<dbReference type="RefSeq" id="WP_251908854.1">
    <property type="nucleotide sequence ID" value="NZ_JAMRXG010000001.1"/>
</dbReference>
<evidence type="ECO:0000313" key="2">
    <source>
        <dbReference type="Proteomes" id="UP001139157"/>
    </source>
</evidence>